<keyword evidence="2" id="KW-1185">Reference proteome</keyword>
<gene>
    <name evidence="1" type="ORF">E5358_00080</name>
</gene>
<evidence type="ECO:0000313" key="2">
    <source>
        <dbReference type="Proteomes" id="UP000308886"/>
    </source>
</evidence>
<proteinExistence type="predicted"/>
<accession>A0AC61QU45</accession>
<evidence type="ECO:0000313" key="1">
    <source>
        <dbReference type="EMBL" id="TGX84074.1"/>
    </source>
</evidence>
<sequence length="354" mass="41670">MKPALVDISVLMLFHARPDHFGKVWAEVRKARPKRLFLFQDGTRLVAKDGTPVTDIRLSKDWQGIEECRRMVDDTMIDWDCEVHRNYQEKNLGCDPSEFLSQQWAFSLTDKCIVLEDDDVPSLSFFTFCKEMLDKYEDDPRVTMIAGFNTDEDSRKHLKAVNGTVPDYFFTRAFSIWGWASWARVIRNLDGEYGFVHDKTQFEKLKEKAKLHRQRSEMLPLCLQHSTTGIPYYETIFWAYMTLNDGLAIMPSVNLINNIGLEGGTHYATQLDLQPKRLRRQFTMARHELQFPLSHPAEVVEHPGYQQRWYLRNAWDNPWRKVQYSLEELWLNLCKGNFRTIISSANNRIKKTFR</sequence>
<dbReference type="EMBL" id="SRZC01000001">
    <property type="protein sequence ID" value="TGX84074.1"/>
    <property type="molecule type" value="Genomic_DNA"/>
</dbReference>
<dbReference type="Proteomes" id="UP000308886">
    <property type="component" value="Unassembled WGS sequence"/>
</dbReference>
<protein>
    <submittedName>
        <fullName evidence="1">Hemolysin activation protein</fullName>
    </submittedName>
</protein>
<comment type="caution">
    <text evidence="1">The sequence shown here is derived from an EMBL/GenBank/DDBJ whole genome shotgun (WGS) entry which is preliminary data.</text>
</comment>
<name>A0AC61QU45_9BACT</name>
<organism evidence="1 2">
    <name type="scientific">Palleniella muris</name>
    <dbReference type="NCBI Taxonomy" id="3038145"/>
    <lineage>
        <taxon>Bacteria</taxon>
        <taxon>Pseudomonadati</taxon>
        <taxon>Bacteroidota</taxon>
        <taxon>Bacteroidia</taxon>
        <taxon>Bacteroidales</taxon>
        <taxon>Prevotellaceae</taxon>
        <taxon>Palleniella</taxon>
    </lineage>
</organism>
<reference evidence="1" key="1">
    <citation type="submission" date="2019-04" db="EMBL/GenBank/DDBJ databases">
        <title>Microbes associate with the intestines of laboratory mice.</title>
        <authorList>
            <person name="Navarre W."/>
            <person name="Wong E."/>
            <person name="Huang K."/>
            <person name="Tropini C."/>
            <person name="Ng K."/>
            <person name="Yu B."/>
        </authorList>
    </citation>
    <scope>NUCLEOTIDE SEQUENCE</scope>
    <source>
        <strain evidence="1">NM73_A23</strain>
    </source>
</reference>